<feature type="transmembrane region" description="Helical" evidence="5">
    <location>
        <begin position="123"/>
        <end position="141"/>
    </location>
</feature>
<dbReference type="GO" id="GO:0016020">
    <property type="term" value="C:membrane"/>
    <property type="evidence" value="ECO:0007669"/>
    <property type="project" value="UniProtKB-SubCell"/>
</dbReference>
<dbReference type="STRING" id="475255.SAMN04488101_11582"/>
<dbReference type="Pfam" id="PF07690">
    <property type="entry name" value="MFS_1"/>
    <property type="match status" value="1"/>
</dbReference>
<feature type="transmembrane region" description="Helical" evidence="5">
    <location>
        <begin position="72"/>
        <end position="91"/>
    </location>
</feature>
<evidence type="ECO:0000256" key="3">
    <source>
        <dbReference type="ARBA" id="ARBA00022989"/>
    </source>
</evidence>
<feature type="transmembrane region" description="Helical" evidence="5">
    <location>
        <begin position="320"/>
        <end position="338"/>
    </location>
</feature>
<feature type="transmembrane region" description="Helical" evidence="5">
    <location>
        <begin position="98"/>
        <end position="117"/>
    </location>
</feature>
<evidence type="ECO:0000256" key="5">
    <source>
        <dbReference type="SAM" id="Phobius"/>
    </source>
</evidence>
<accession>A0A1W2ESS9</accession>
<feature type="transmembrane region" description="Helical" evidence="5">
    <location>
        <begin position="35"/>
        <end position="52"/>
    </location>
</feature>
<feature type="transmembrane region" description="Helical" evidence="5">
    <location>
        <begin position="261"/>
        <end position="280"/>
    </location>
</feature>
<protein>
    <submittedName>
        <fullName evidence="7">Sugar phosphate permease</fullName>
    </submittedName>
</protein>
<evidence type="ECO:0000256" key="4">
    <source>
        <dbReference type="ARBA" id="ARBA00023136"/>
    </source>
</evidence>
<dbReference type="InterPro" id="IPR036259">
    <property type="entry name" value="MFS_trans_sf"/>
</dbReference>
<feature type="domain" description="Major facilitator superfamily (MFS) profile" evidence="6">
    <location>
        <begin position="33"/>
        <end position="403"/>
    </location>
</feature>
<feature type="transmembrane region" description="Helical" evidence="5">
    <location>
        <begin position="379"/>
        <end position="399"/>
    </location>
</feature>
<feature type="transmembrane region" description="Helical" evidence="5">
    <location>
        <begin position="292"/>
        <end position="314"/>
    </location>
</feature>
<dbReference type="PROSITE" id="PS50850">
    <property type="entry name" value="MFS"/>
    <property type="match status" value="1"/>
</dbReference>
<sequence length="409" mass="45072">MIYSRLTVLKKIPANELLALRRNTSVMISTTKHRFYLSLFFFMSGLSFSTWASRIPTIKAAFDFNEAELGSILLALPIGSLLGLPLSGWLVSKYNSRVPLTVGYGLNAFSLAFIGFAHNTFTLVVAVVLFAFTTRIFNISVNTQALTLQKQFEKKIVGSFHGYWSIGGIAGILLSTLLLGLDVSIHVHFAVVAVVMLVVTLYSYQFLLKGDRAETGNKLILSKPDPYIFYLGMVVFLCAICEGGMFDWSGIYFQEIIKVEIFTYGYLIFMTFMATSRFLSDLIVARFGMAKTYIMSALCIIFGIGLAVVFPLFWPAMIGFSLVGFGTAAIIPMSYALAGASKKYSAGMAISIIATYSITGMLLGPPLIGYLAHAFNLRVSFVIFALCGVLLIPITQMFFKHQKLSDKTD</sequence>
<keyword evidence="8" id="KW-1185">Reference proteome</keyword>
<dbReference type="GO" id="GO:0022857">
    <property type="term" value="F:transmembrane transporter activity"/>
    <property type="evidence" value="ECO:0007669"/>
    <property type="project" value="InterPro"/>
</dbReference>
<reference evidence="7 8" key="1">
    <citation type="submission" date="2017-04" db="EMBL/GenBank/DDBJ databases">
        <authorList>
            <person name="Afonso C.L."/>
            <person name="Miller P.J."/>
            <person name="Scott M.A."/>
            <person name="Spackman E."/>
            <person name="Goraichik I."/>
            <person name="Dimitrov K.M."/>
            <person name="Suarez D.L."/>
            <person name="Swayne D.E."/>
        </authorList>
    </citation>
    <scope>NUCLEOTIDE SEQUENCE [LARGE SCALE GENOMIC DNA]</scope>
    <source>
        <strain evidence="7 8">DSM 19625</strain>
    </source>
</reference>
<dbReference type="InterPro" id="IPR011701">
    <property type="entry name" value="MFS"/>
</dbReference>
<name>A0A1W2ESS9_9SPHI</name>
<keyword evidence="2 5" id="KW-0812">Transmembrane</keyword>
<evidence type="ECO:0000313" key="7">
    <source>
        <dbReference type="EMBL" id="SMD12695.1"/>
    </source>
</evidence>
<dbReference type="CDD" id="cd17393">
    <property type="entry name" value="MFS_MosC_like"/>
    <property type="match status" value="1"/>
</dbReference>
<gene>
    <name evidence="7" type="ORF">SAMN04488101_11582</name>
</gene>
<evidence type="ECO:0000256" key="1">
    <source>
        <dbReference type="ARBA" id="ARBA00004141"/>
    </source>
</evidence>
<feature type="transmembrane region" description="Helical" evidence="5">
    <location>
        <begin position="162"/>
        <end position="181"/>
    </location>
</feature>
<keyword evidence="3 5" id="KW-1133">Transmembrane helix</keyword>
<dbReference type="Gene3D" id="1.20.1250.20">
    <property type="entry name" value="MFS general substrate transporter like domains"/>
    <property type="match status" value="2"/>
</dbReference>
<keyword evidence="4 5" id="KW-0472">Membrane</keyword>
<evidence type="ECO:0000256" key="2">
    <source>
        <dbReference type="ARBA" id="ARBA00022692"/>
    </source>
</evidence>
<dbReference type="Proteomes" id="UP000192678">
    <property type="component" value="Unassembled WGS sequence"/>
</dbReference>
<comment type="subcellular location">
    <subcellularLocation>
        <location evidence="1">Membrane</location>
        <topology evidence="1">Multi-pass membrane protein</topology>
    </subcellularLocation>
</comment>
<feature type="transmembrane region" description="Helical" evidence="5">
    <location>
        <begin position="187"/>
        <end position="207"/>
    </location>
</feature>
<dbReference type="InterPro" id="IPR020846">
    <property type="entry name" value="MFS_dom"/>
</dbReference>
<dbReference type="EMBL" id="FWYB01000015">
    <property type="protein sequence ID" value="SMD12695.1"/>
    <property type="molecule type" value="Genomic_DNA"/>
</dbReference>
<dbReference type="AlphaFoldDB" id="A0A1W2ESS9"/>
<proteinExistence type="predicted"/>
<feature type="transmembrane region" description="Helical" evidence="5">
    <location>
        <begin position="227"/>
        <end position="246"/>
    </location>
</feature>
<dbReference type="SUPFAM" id="SSF103473">
    <property type="entry name" value="MFS general substrate transporter"/>
    <property type="match status" value="1"/>
</dbReference>
<evidence type="ECO:0000313" key="8">
    <source>
        <dbReference type="Proteomes" id="UP000192678"/>
    </source>
</evidence>
<evidence type="ECO:0000259" key="6">
    <source>
        <dbReference type="PROSITE" id="PS50850"/>
    </source>
</evidence>
<dbReference type="PANTHER" id="PTHR23514">
    <property type="entry name" value="BYPASS OF STOP CODON PROTEIN 6"/>
    <property type="match status" value="1"/>
</dbReference>
<dbReference type="PANTHER" id="PTHR23514:SF13">
    <property type="entry name" value="INNER MEMBRANE PROTEIN YBJJ"/>
    <property type="match status" value="1"/>
</dbReference>
<dbReference type="InterPro" id="IPR051788">
    <property type="entry name" value="MFS_Transporter"/>
</dbReference>
<feature type="transmembrane region" description="Helical" evidence="5">
    <location>
        <begin position="350"/>
        <end position="373"/>
    </location>
</feature>
<organism evidence="7 8">
    <name type="scientific">Pedobacter nyackensis</name>
    <dbReference type="NCBI Taxonomy" id="475255"/>
    <lineage>
        <taxon>Bacteria</taxon>
        <taxon>Pseudomonadati</taxon>
        <taxon>Bacteroidota</taxon>
        <taxon>Sphingobacteriia</taxon>
        <taxon>Sphingobacteriales</taxon>
        <taxon>Sphingobacteriaceae</taxon>
        <taxon>Pedobacter</taxon>
    </lineage>
</organism>